<feature type="region of interest" description="Disordered" evidence="11">
    <location>
        <begin position="86"/>
        <end position="105"/>
    </location>
</feature>
<feature type="transmembrane region" description="Helical" evidence="12">
    <location>
        <begin position="140"/>
        <end position="166"/>
    </location>
</feature>
<evidence type="ECO:0000256" key="5">
    <source>
        <dbReference type="ARBA" id="ARBA00022989"/>
    </source>
</evidence>
<evidence type="ECO:0000256" key="8">
    <source>
        <dbReference type="ARBA" id="ARBA00023170"/>
    </source>
</evidence>
<dbReference type="Pfam" id="PF00001">
    <property type="entry name" value="7tm_1"/>
    <property type="match status" value="1"/>
</dbReference>
<feature type="transmembrane region" description="Helical" evidence="12">
    <location>
        <begin position="236"/>
        <end position="258"/>
    </location>
</feature>
<feature type="transmembrane region" description="Helical" evidence="12">
    <location>
        <begin position="419"/>
        <end position="439"/>
    </location>
</feature>
<dbReference type="KEGG" id="hazt:108665098"/>
<evidence type="ECO:0000256" key="11">
    <source>
        <dbReference type="SAM" id="MobiDB-lite"/>
    </source>
</evidence>
<dbReference type="PROSITE" id="PS50262">
    <property type="entry name" value="G_PROTEIN_RECEP_F1_2"/>
    <property type="match status" value="1"/>
</dbReference>
<feature type="transmembrane region" description="Helical" evidence="12">
    <location>
        <begin position="279"/>
        <end position="299"/>
    </location>
</feature>
<evidence type="ECO:0000256" key="10">
    <source>
        <dbReference type="RuleBase" id="RU000688"/>
    </source>
</evidence>
<dbReference type="GO" id="GO:0004930">
    <property type="term" value="F:G protein-coupled receptor activity"/>
    <property type="evidence" value="ECO:0007669"/>
    <property type="project" value="UniProtKB-KW"/>
</dbReference>
<evidence type="ECO:0000256" key="6">
    <source>
        <dbReference type="ARBA" id="ARBA00023040"/>
    </source>
</evidence>
<keyword evidence="13" id="KW-0732">Signal</keyword>
<feature type="domain" description="G-protein coupled receptors family 1 profile" evidence="14">
    <location>
        <begin position="157"/>
        <end position="399"/>
    </location>
</feature>
<reference evidence="16" key="1">
    <citation type="submission" date="2025-08" db="UniProtKB">
        <authorList>
            <consortium name="RefSeq"/>
        </authorList>
    </citation>
    <scope>IDENTIFICATION</scope>
    <source>
        <tissue evidence="16">Whole organism</tissue>
    </source>
</reference>
<dbReference type="Gene3D" id="1.20.1070.10">
    <property type="entry name" value="Rhodopsin 7-helix transmembrane proteins"/>
    <property type="match status" value="1"/>
</dbReference>
<keyword evidence="8 10" id="KW-0675">Receptor</keyword>
<dbReference type="CDD" id="cd00637">
    <property type="entry name" value="7tm_classA_rhodopsin-like"/>
    <property type="match status" value="1"/>
</dbReference>
<keyword evidence="5 12" id="KW-1133">Transmembrane helix</keyword>
<keyword evidence="4 10" id="KW-0812">Transmembrane</keyword>
<evidence type="ECO:0000256" key="9">
    <source>
        <dbReference type="ARBA" id="ARBA00023224"/>
    </source>
</evidence>
<feature type="compositionally biased region" description="Low complexity" evidence="11">
    <location>
        <begin position="88"/>
        <end position="101"/>
    </location>
</feature>
<dbReference type="RefSeq" id="XP_018007309.1">
    <property type="nucleotide sequence ID" value="XM_018151820.1"/>
</dbReference>
<dbReference type="PANTHER" id="PTHR24228">
    <property type="entry name" value="B2 BRADYKININ RECEPTOR/ANGIOTENSIN II RECEPTOR"/>
    <property type="match status" value="1"/>
</dbReference>
<dbReference type="InterPro" id="IPR017452">
    <property type="entry name" value="GPCR_Rhodpsn_7TM"/>
</dbReference>
<evidence type="ECO:0000313" key="16">
    <source>
        <dbReference type="RefSeq" id="XP_018007309.1"/>
    </source>
</evidence>
<sequence>MHWFAMLCFLLLPVTPNAFMISYLPPQNNIILSDALNLKQNIISSLNHHIVIERLSTNPSVNLASTTETTRDNASENAELQRIEFENSTTNTNTDATSPADPSDVGCEKNQTLGMKCTPYNSSSEEVLKCSGEGLLRTTLLFGMCLTMTVILVGGIGNGITILILIHQMILGQRQQQIRTTASSVLVLNLAIADLCYSVLCLPFVFSIYLIIFRSGLDLEAPLSHGFDTKCQFSAFFRYTNAISEWTTIGLMALERFITISRYARWQKGGYRWFTPKKSACYCLMIWIVGVGLQLPTLLEAGPFFGKFGYNTDTVKCDFVSDQPENFGMRDVFFLMEAPVPCVLILVGYIAIIVRIKSSTRFMKKFGTTACHMKIAMRNSKTTGLCFKLIFVYLVCVVPVCVWNGAIPEDELGKPCNQILGIYIYCFYWIQYAANNFIYARSIPRYSKAAKQLLHAVIPCYFRPDEHSFNLKKAPKRELVVSVISMEKCHNQDSVVKMSSSVKNSDEMTSDCEFSSNYYITLLFSSPSLRDECVNDSRISTGFTDDDSTLQSYLMTCQLRPKHSVYSEWSFTGDRPGSRPGNNSLVPTLPRRKRSSSDAGQVADSARNFQRKISF</sequence>
<dbReference type="SUPFAM" id="SSF81321">
    <property type="entry name" value="Family A G protein-coupled receptor-like"/>
    <property type="match status" value="1"/>
</dbReference>
<dbReference type="Proteomes" id="UP000694843">
    <property type="component" value="Unplaced"/>
</dbReference>
<evidence type="ECO:0000313" key="15">
    <source>
        <dbReference type="Proteomes" id="UP000694843"/>
    </source>
</evidence>
<comment type="subcellular location">
    <subcellularLocation>
        <location evidence="1">Cell membrane</location>
        <topology evidence="1">Multi-pass membrane protein</topology>
    </subcellularLocation>
</comment>
<dbReference type="GO" id="GO:0005886">
    <property type="term" value="C:plasma membrane"/>
    <property type="evidence" value="ECO:0007669"/>
    <property type="project" value="UniProtKB-SubCell"/>
</dbReference>
<evidence type="ECO:0000259" key="14">
    <source>
        <dbReference type="PROSITE" id="PS50262"/>
    </source>
</evidence>
<feature type="chain" id="PRO_5034572597" evidence="13">
    <location>
        <begin position="19"/>
        <end position="615"/>
    </location>
</feature>
<evidence type="ECO:0000256" key="1">
    <source>
        <dbReference type="ARBA" id="ARBA00004651"/>
    </source>
</evidence>
<keyword evidence="6 10" id="KW-0297">G-protein coupled receptor</keyword>
<feature type="signal peptide" evidence="13">
    <location>
        <begin position="1"/>
        <end position="18"/>
    </location>
</feature>
<feature type="transmembrane region" description="Helical" evidence="12">
    <location>
        <begin position="186"/>
        <end position="212"/>
    </location>
</feature>
<proteinExistence type="inferred from homology"/>
<gene>
    <name evidence="16" type="primary">LOC108665098</name>
</gene>
<evidence type="ECO:0000256" key="2">
    <source>
        <dbReference type="ARBA" id="ARBA00010663"/>
    </source>
</evidence>
<evidence type="ECO:0000256" key="3">
    <source>
        <dbReference type="ARBA" id="ARBA00022475"/>
    </source>
</evidence>
<dbReference type="PROSITE" id="PS00237">
    <property type="entry name" value="G_PROTEIN_RECEP_F1_1"/>
    <property type="match status" value="1"/>
</dbReference>
<keyword evidence="9 10" id="KW-0807">Transducer</keyword>
<keyword evidence="3" id="KW-1003">Cell membrane</keyword>
<accession>A0A8B7N265</accession>
<keyword evidence="15" id="KW-1185">Reference proteome</keyword>
<dbReference type="AlphaFoldDB" id="A0A8B7N265"/>
<comment type="similarity">
    <text evidence="2 10">Belongs to the G-protein coupled receptor 1 family.</text>
</comment>
<keyword evidence="7 12" id="KW-0472">Membrane</keyword>
<evidence type="ECO:0000256" key="13">
    <source>
        <dbReference type="SAM" id="SignalP"/>
    </source>
</evidence>
<dbReference type="PRINTS" id="PR00237">
    <property type="entry name" value="GPCRRHODOPSN"/>
</dbReference>
<dbReference type="GeneID" id="108665098"/>
<protein>
    <submittedName>
        <fullName evidence="16">Uncharacterized protein LOC108665098</fullName>
    </submittedName>
</protein>
<feature type="transmembrane region" description="Helical" evidence="12">
    <location>
        <begin position="385"/>
        <end position="407"/>
    </location>
</feature>
<evidence type="ECO:0000256" key="12">
    <source>
        <dbReference type="SAM" id="Phobius"/>
    </source>
</evidence>
<feature type="transmembrane region" description="Helical" evidence="12">
    <location>
        <begin position="332"/>
        <end position="354"/>
    </location>
</feature>
<evidence type="ECO:0000256" key="4">
    <source>
        <dbReference type="ARBA" id="ARBA00022692"/>
    </source>
</evidence>
<dbReference type="OrthoDB" id="9881476at2759"/>
<dbReference type="PANTHER" id="PTHR24228:SF59">
    <property type="entry name" value="NEUROPEPTIDE RECEPTOR 15"/>
    <property type="match status" value="1"/>
</dbReference>
<organism evidence="15 16">
    <name type="scientific">Hyalella azteca</name>
    <name type="common">Amphipod</name>
    <dbReference type="NCBI Taxonomy" id="294128"/>
    <lineage>
        <taxon>Eukaryota</taxon>
        <taxon>Metazoa</taxon>
        <taxon>Ecdysozoa</taxon>
        <taxon>Arthropoda</taxon>
        <taxon>Crustacea</taxon>
        <taxon>Multicrustacea</taxon>
        <taxon>Malacostraca</taxon>
        <taxon>Eumalacostraca</taxon>
        <taxon>Peracarida</taxon>
        <taxon>Amphipoda</taxon>
        <taxon>Senticaudata</taxon>
        <taxon>Talitrida</taxon>
        <taxon>Talitroidea</taxon>
        <taxon>Hyalellidae</taxon>
        <taxon>Hyalella</taxon>
    </lineage>
</organism>
<feature type="region of interest" description="Disordered" evidence="11">
    <location>
        <begin position="571"/>
        <end position="615"/>
    </location>
</feature>
<dbReference type="InterPro" id="IPR000276">
    <property type="entry name" value="GPCR_Rhodpsn"/>
</dbReference>
<evidence type="ECO:0000256" key="7">
    <source>
        <dbReference type="ARBA" id="ARBA00023136"/>
    </source>
</evidence>
<name>A0A8B7N265_HYAAZ</name>